<proteinExistence type="predicted"/>
<reference evidence="1 2" key="1">
    <citation type="journal article" date="2022" name="New Phytol.">
        <title>Ecological generalism drives hyperdiversity of secondary metabolite gene clusters in xylarialean endophytes.</title>
        <authorList>
            <person name="Franco M.E.E."/>
            <person name="Wisecaver J.H."/>
            <person name="Arnold A.E."/>
            <person name="Ju Y.M."/>
            <person name="Slot J.C."/>
            <person name="Ahrendt S."/>
            <person name="Moore L.P."/>
            <person name="Eastman K.E."/>
            <person name="Scott K."/>
            <person name="Konkel Z."/>
            <person name="Mondo S.J."/>
            <person name="Kuo A."/>
            <person name="Hayes R.D."/>
            <person name="Haridas S."/>
            <person name="Andreopoulos B."/>
            <person name="Riley R."/>
            <person name="LaButti K."/>
            <person name="Pangilinan J."/>
            <person name="Lipzen A."/>
            <person name="Amirebrahimi M."/>
            <person name="Yan J."/>
            <person name="Adam C."/>
            <person name="Keymanesh K."/>
            <person name="Ng V."/>
            <person name="Louie K."/>
            <person name="Northen T."/>
            <person name="Drula E."/>
            <person name="Henrissat B."/>
            <person name="Hsieh H.M."/>
            <person name="Youens-Clark K."/>
            <person name="Lutzoni F."/>
            <person name="Miadlikowska J."/>
            <person name="Eastwood D.C."/>
            <person name="Hamelin R.C."/>
            <person name="Grigoriev I.V."/>
            <person name="U'Ren J.M."/>
        </authorList>
    </citation>
    <scope>NUCLEOTIDE SEQUENCE [LARGE SCALE GENOMIC DNA]</scope>
    <source>
        <strain evidence="1 2">ER1909</strain>
    </source>
</reference>
<dbReference type="EMBL" id="MU394310">
    <property type="protein sequence ID" value="KAI6087037.1"/>
    <property type="molecule type" value="Genomic_DNA"/>
</dbReference>
<keyword evidence="2" id="KW-1185">Reference proteome</keyword>
<dbReference type="Proteomes" id="UP001497680">
    <property type="component" value="Unassembled WGS sequence"/>
</dbReference>
<gene>
    <name evidence="1" type="ORF">F4821DRAFT_259284</name>
</gene>
<sequence>MSSQLFGPMSPPDGVEPNFIDPPSRLERNIEVHTACLALVTISVLVRVYTRIWVMRNRLGIDDYFCIVSYFLTVIFSGLMFKAYSKGIGRHVWDTPTEWIPDALKFFTIALLVYLVLAACVKLSFLFFYFRLFSPLSKIKYFIYFGIVLVVGSSIALVIATILNCVPVERAWDSAVPGACFSPMILFYTSSIFSVVIDFYVLALPVIPLWHLHMDLKRKLKVLAVFGVGIV</sequence>
<evidence type="ECO:0000313" key="1">
    <source>
        <dbReference type="EMBL" id="KAI6087037.1"/>
    </source>
</evidence>
<name>A0ACC0D2W6_9PEZI</name>
<accession>A0ACC0D2W6</accession>
<organism evidence="1 2">
    <name type="scientific">Hypoxylon rubiginosum</name>
    <dbReference type="NCBI Taxonomy" id="110542"/>
    <lineage>
        <taxon>Eukaryota</taxon>
        <taxon>Fungi</taxon>
        <taxon>Dikarya</taxon>
        <taxon>Ascomycota</taxon>
        <taxon>Pezizomycotina</taxon>
        <taxon>Sordariomycetes</taxon>
        <taxon>Xylariomycetidae</taxon>
        <taxon>Xylariales</taxon>
        <taxon>Hypoxylaceae</taxon>
        <taxon>Hypoxylon</taxon>
    </lineage>
</organism>
<evidence type="ECO:0000313" key="2">
    <source>
        <dbReference type="Proteomes" id="UP001497680"/>
    </source>
</evidence>
<comment type="caution">
    <text evidence="1">The sequence shown here is derived from an EMBL/GenBank/DDBJ whole genome shotgun (WGS) entry which is preliminary data.</text>
</comment>
<protein>
    <submittedName>
        <fullName evidence="1">Uncharacterized protein</fullName>
    </submittedName>
</protein>